<dbReference type="PANTHER" id="PTHR31419">
    <property type="entry name" value="PROTEIN PIN-LIKES 2"/>
    <property type="match status" value="1"/>
</dbReference>
<dbReference type="EMBL" id="LR877153">
    <property type="protein sequence ID" value="CAD2217555.1"/>
    <property type="molecule type" value="Genomic_DNA"/>
</dbReference>
<protein>
    <recommendedName>
        <fullName evidence="5">Membrane transport protein</fullName>
    </recommendedName>
</protein>
<dbReference type="PANTHER" id="PTHR31419:SF1">
    <property type="entry name" value="PROTEIN PIN-LIKES 6"/>
    <property type="match status" value="1"/>
</dbReference>
<keyword evidence="2" id="KW-1133">Transmembrane helix</keyword>
<proteinExistence type="predicted"/>
<dbReference type="InterPro" id="IPR039305">
    <property type="entry name" value="PILS2/6"/>
</dbReference>
<feature type="region of interest" description="Disordered" evidence="1">
    <location>
        <begin position="19"/>
        <end position="41"/>
    </location>
</feature>
<evidence type="ECO:0000256" key="1">
    <source>
        <dbReference type="SAM" id="MobiDB-lite"/>
    </source>
</evidence>
<evidence type="ECO:0008006" key="5">
    <source>
        <dbReference type="Google" id="ProtNLM"/>
    </source>
</evidence>
<sequence length="214" mass="23560">MIKTAKELPRRFSEYPWFRRTTPSHRTSAPAPPPRSLTVGAKSTSASAAVTNEPVSAEHIINAQPVFSFHHHHHHHHHVEEGKKEVQTGLASSSIFAGLLQKWKSLSNATRFGFLCIFLRLLLLPAISFLIVYGLLKAGILPSDPSFVISILIGISSPAAVNGSLICTMHGYFATQYARMIFLMYCLAVLSSALWLTISVYYAGLLNASQHAHQ</sequence>
<gene>
    <name evidence="3" type="ORF">ADEAN_000503300</name>
</gene>
<dbReference type="AlphaFoldDB" id="A0A7G2CDT8"/>
<evidence type="ECO:0000256" key="2">
    <source>
        <dbReference type="SAM" id="Phobius"/>
    </source>
</evidence>
<keyword evidence="2" id="KW-0472">Membrane</keyword>
<evidence type="ECO:0000313" key="4">
    <source>
        <dbReference type="Proteomes" id="UP000515908"/>
    </source>
</evidence>
<keyword evidence="2" id="KW-0812">Transmembrane</keyword>
<evidence type="ECO:0000313" key="3">
    <source>
        <dbReference type="EMBL" id="CAD2217555.1"/>
    </source>
</evidence>
<dbReference type="VEuPathDB" id="TriTrypDB:ADEAN_000503300"/>
<feature type="transmembrane region" description="Helical" evidence="2">
    <location>
        <begin position="147"/>
        <end position="169"/>
    </location>
</feature>
<dbReference type="Proteomes" id="UP000515908">
    <property type="component" value="Chromosome 09"/>
</dbReference>
<keyword evidence="4" id="KW-1185">Reference proteome</keyword>
<feature type="transmembrane region" description="Helical" evidence="2">
    <location>
        <begin position="181"/>
        <end position="204"/>
    </location>
</feature>
<name>A0A7G2CDT8_9TRYP</name>
<feature type="transmembrane region" description="Helical" evidence="2">
    <location>
        <begin position="112"/>
        <end position="135"/>
    </location>
</feature>
<accession>A0A7G2CDT8</accession>
<reference evidence="3 4" key="1">
    <citation type="submission" date="2020-08" db="EMBL/GenBank/DDBJ databases">
        <authorList>
            <person name="Newling K."/>
            <person name="Davey J."/>
            <person name="Forrester S."/>
        </authorList>
    </citation>
    <scope>NUCLEOTIDE SEQUENCE [LARGE SCALE GENOMIC DNA]</scope>
    <source>
        <strain evidence="4">Crithidia deanei Carvalho (ATCC PRA-265)</strain>
    </source>
</reference>
<organism evidence="3 4">
    <name type="scientific">Angomonas deanei</name>
    <dbReference type="NCBI Taxonomy" id="59799"/>
    <lineage>
        <taxon>Eukaryota</taxon>
        <taxon>Discoba</taxon>
        <taxon>Euglenozoa</taxon>
        <taxon>Kinetoplastea</taxon>
        <taxon>Metakinetoplastina</taxon>
        <taxon>Trypanosomatida</taxon>
        <taxon>Trypanosomatidae</taxon>
        <taxon>Strigomonadinae</taxon>
        <taxon>Angomonas</taxon>
    </lineage>
</organism>